<name>A0AAD7ADR4_9AGAR</name>
<evidence type="ECO:0000259" key="1">
    <source>
        <dbReference type="Pfam" id="PF12937"/>
    </source>
</evidence>
<comment type="caution">
    <text evidence="2">The sequence shown here is derived from an EMBL/GenBank/DDBJ whole genome shotgun (WGS) entry which is preliminary data.</text>
</comment>
<dbReference type="InterPro" id="IPR001810">
    <property type="entry name" value="F-box_dom"/>
</dbReference>
<dbReference type="Pfam" id="PF12937">
    <property type="entry name" value="F-box-like"/>
    <property type="match status" value="1"/>
</dbReference>
<feature type="domain" description="F-box" evidence="1">
    <location>
        <begin position="40"/>
        <end position="95"/>
    </location>
</feature>
<dbReference type="Gene3D" id="3.80.10.10">
    <property type="entry name" value="Ribonuclease Inhibitor"/>
    <property type="match status" value="1"/>
</dbReference>
<evidence type="ECO:0000313" key="3">
    <source>
        <dbReference type="Proteomes" id="UP001218218"/>
    </source>
</evidence>
<dbReference type="Proteomes" id="UP001218218">
    <property type="component" value="Unassembled WGS sequence"/>
</dbReference>
<proteinExistence type="predicted"/>
<evidence type="ECO:0000313" key="2">
    <source>
        <dbReference type="EMBL" id="KAJ7355909.1"/>
    </source>
</evidence>
<organism evidence="2 3">
    <name type="scientific">Mycena albidolilacea</name>
    <dbReference type="NCBI Taxonomy" id="1033008"/>
    <lineage>
        <taxon>Eukaryota</taxon>
        <taxon>Fungi</taxon>
        <taxon>Dikarya</taxon>
        <taxon>Basidiomycota</taxon>
        <taxon>Agaricomycotina</taxon>
        <taxon>Agaricomycetes</taxon>
        <taxon>Agaricomycetidae</taxon>
        <taxon>Agaricales</taxon>
        <taxon>Marasmiineae</taxon>
        <taxon>Mycenaceae</taxon>
        <taxon>Mycena</taxon>
    </lineage>
</organism>
<protein>
    <recommendedName>
        <fullName evidence="1">F-box domain-containing protein</fullName>
    </recommendedName>
</protein>
<dbReference type="SUPFAM" id="SSF52058">
    <property type="entry name" value="L domain-like"/>
    <property type="match status" value="1"/>
</dbReference>
<reference evidence="2" key="1">
    <citation type="submission" date="2023-03" db="EMBL/GenBank/DDBJ databases">
        <title>Massive genome expansion in bonnet fungi (Mycena s.s.) driven by repeated elements and novel gene families across ecological guilds.</title>
        <authorList>
            <consortium name="Lawrence Berkeley National Laboratory"/>
            <person name="Harder C.B."/>
            <person name="Miyauchi S."/>
            <person name="Viragh M."/>
            <person name="Kuo A."/>
            <person name="Thoen E."/>
            <person name="Andreopoulos B."/>
            <person name="Lu D."/>
            <person name="Skrede I."/>
            <person name="Drula E."/>
            <person name="Henrissat B."/>
            <person name="Morin E."/>
            <person name="Kohler A."/>
            <person name="Barry K."/>
            <person name="LaButti K."/>
            <person name="Morin E."/>
            <person name="Salamov A."/>
            <person name="Lipzen A."/>
            <person name="Mereny Z."/>
            <person name="Hegedus B."/>
            <person name="Baldrian P."/>
            <person name="Stursova M."/>
            <person name="Weitz H."/>
            <person name="Taylor A."/>
            <person name="Grigoriev I.V."/>
            <person name="Nagy L.G."/>
            <person name="Martin F."/>
            <person name="Kauserud H."/>
        </authorList>
    </citation>
    <scope>NUCLEOTIDE SEQUENCE</scope>
    <source>
        <strain evidence="2">CBHHK002</strain>
    </source>
</reference>
<gene>
    <name evidence="2" type="ORF">DFH08DRAFT_510893</name>
</gene>
<dbReference type="EMBL" id="JARIHO010000009">
    <property type="protein sequence ID" value="KAJ7355909.1"/>
    <property type="molecule type" value="Genomic_DNA"/>
</dbReference>
<sequence length="475" mass="52881">MSSLALGPLSNREPQYQKQNTLVVDEHGRLRFAALSRRVLCLPLEILAEIFVYCLPEDDFITPSLTTAPLVLCGVCRQWREVAGSTPKLWSSLAFDMQLAGSDAYIDLCRTWLLRARSTPLYLSLQDPDGQEPSKAALALLQMIAQLSPQWRNVDVDFGVELTRLLSIVGFAQGGFDQLEKLAFACTTSPESIISFSNAPRLREIFAPTYPHVASIEFPWAQITSFRTCDIGLASCFDILGSASNLVNGTFEIRGDRSPAPASILSLNHLQSLSLSGLLVSESSTIPMTIISNLKTPALTSLALRFASLYGRLHTWTTAAPFLSFVSRSACQLRTLSLSLTPMNTDCLISCLKAVPSLVHLKLEPLRVVDMGKVFAQLNGDTTFLPKLETLHVFFSAHTGVHTVDPQVVVRMLRWRWAAVEITRLRSFQMPSTSRTPFLDDEAATEFDRLKAEGMDLYLRERRRDIDSFGTDYYF</sequence>
<dbReference type="Gene3D" id="1.20.1280.50">
    <property type="match status" value="1"/>
</dbReference>
<keyword evidence="3" id="KW-1185">Reference proteome</keyword>
<dbReference type="InterPro" id="IPR032675">
    <property type="entry name" value="LRR_dom_sf"/>
</dbReference>
<accession>A0AAD7ADR4</accession>
<dbReference type="AlphaFoldDB" id="A0AAD7ADR4"/>